<name>A0AAD1TEX5_PELCU</name>
<evidence type="ECO:0000313" key="3">
    <source>
        <dbReference type="EMBL" id="CAH2325416.1"/>
    </source>
</evidence>
<reference evidence="3" key="1">
    <citation type="submission" date="2022-03" db="EMBL/GenBank/DDBJ databases">
        <authorList>
            <person name="Alioto T."/>
            <person name="Alioto T."/>
            <person name="Gomez Garrido J."/>
        </authorList>
    </citation>
    <scope>NUCLEOTIDE SEQUENCE</scope>
</reference>
<feature type="coiled-coil region" evidence="1">
    <location>
        <begin position="95"/>
        <end position="143"/>
    </location>
</feature>
<dbReference type="EMBL" id="OW240923">
    <property type="protein sequence ID" value="CAH2325416.1"/>
    <property type="molecule type" value="Genomic_DNA"/>
</dbReference>
<dbReference type="Proteomes" id="UP001295444">
    <property type="component" value="Chromosome 12"/>
</dbReference>
<keyword evidence="4" id="KW-1185">Reference proteome</keyword>
<dbReference type="Gene3D" id="3.30.70.1820">
    <property type="entry name" value="L1 transposable element, RRM domain"/>
    <property type="match status" value="1"/>
</dbReference>
<organism evidence="3 4">
    <name type="scientific">Pelobates cultripes</name>
    <name type="common">Western spadefoot toad</name>
    <dbReference type="NCBI Taxonomy" id="61616"/>
    <lineage>
        <taxon>Eukaryota</taxon>
        <taxon>Metazoa</taxon>
        <taxon>Chordata</taxon>
        <taxon>Craniata</taxon>
        <taxon>Vertebrata</taxon>
        <taxon>Euteleostomi</taxon>
        <taxon>Amphibia</taxon>
        <taxon>Batrachia</taxon>
        <taxon>Anura</taxon>
        <taxon>Pelobatoidea</taxon>
        <taxon>Pelobatidae</taxon>
        <taxon>Pelobates</taxon>
    </lineage>
</organism>
<feature type="region of interest" description="Disordered" evidence="2">
    <location>
        <begin position="1"/>
        <end position="21"/>
    </location>
</feature>
<dbReference type="InterPro" id="IPR004244">
    <property type="entry name" value="Transposase_22"/>
</dbReference>
<protein>
    <submittedName>
        <fullName evidence="3">Uncharacterized protein</fullName>
    </submittedName>
</protein>
<accession>A0AAD1TEX5</accession>
<evidence type="ECO:0000256" key="1">
    <source>
        <dbReference type="SAM" id="Coils"/>
    </source>
</evidence>
<evidence type="ECO:0000313" key="4">
    <source>
        <dbReference type="Proteomes" id="UP001295444"/>
    </source>
</evidence>
<proteinExistence type="predicted"/>
<dbReference type="AlphaFoldDB" id="A0AAD1TEX5"/>
<evidence type="ECO:0000256" key="2">
    <source>
        <dbReference type="SAM" id="MobiDB-lite"/>
    </source>
</evidence>
<keyword evidence="1" id="KW-0175">Coiled coil</keyword>
<gene>
    <name evidence="3" type="ORF">PECUL_23A041704</name>
</gene>
<sequence>MGRKTKKSKADKPSMSKNIGDLWRQAQRAEEVKMAAYADFASDISEELLDEAVEEQVLPLQAPKPPPAPPDTAPVTTAILKDLLAGLQHTLQADVAQIRQDLRGLTGRMATLEQNTSLNAKHIAQLQQTVGELTQQEVKMEQRLSAAEDHRRSLNLKVRGITENTAGAELPILARRLLHALLPPKQAKAVEIKGLFRIPKPVKAQAGAPRDLIILFQRSKDKIEVLNAVRNHSSYSFESMALSFFTDLLRNTLT</sequence>
<dbReference type="PANTHER" id="PTHR11505">
    <property type="entry name" value="L1 TRANSPOSABLE ELEMENT-RELATED"/>
    <property type="match status" value="1"/>
</dbReference>